<dbReference type="Proteomes" id="UP000198287">
    <property type="component" value="Unassembled WGS sequence"/>
</dbReference>
<accession>A0A226D0W4</accession>
<dbReference type="Gene3D" id="3.80.10.10">
    <property type="entry name" value="Ribonuclease Inhibitor"/>
    <property type="match status" value="1"/>
</dbReference>
<organism evidence="2 3">
    <name type="scientific">Folsomia candida</name>
    <name type="common">Springtail</name>
    <dbReference type="NCBI Taxonomy" id="158441"/>
    <lineage>
        <taxon>Eukaryota</taxon>
        <taxon>Metazoa</taxon>
        <taxon>Ecdysozoa</taxon>
        <taxon>Arthropoda</taxon>
        <taxon>Hexapoda</taxon>
        <taxon>Collembola</taxon>
        <taxon>Entomobryomorpha</taxon>
        <taxon>Isotomoidea</taxon>
        <taxon>Isotomidae</taxon>
        <taxon>Proisotominae</taxon>
        <taxon>Folsomia</taxon>
    </lineage>
</organism>
<sequence length="421" mass="47827">MPKRGGKPSGGGGGSGGCPPWKKLPTEIVVKILEYLRCADLLSTRLVSKDFVPLRIRASLWILEHLKNLSVGVFFPNKALPEFAKDHELPYHRRLDVVPDSILENIGWLGVDFADPDFVMGDTLKDLATLQAKSRNLLALDTLNAEFDNFAWLSDIISKNKGLNTICLDVVDLTDEDEEARRTHKNLRYVDCSWMKALKYFDQQEIQAARNYVPPLYFAWLDDNLKDLAILDYHYKNIAKLPPTLTELTVLNPVTLENMVWISENQQELRNFVISVQEKVGEESLLRDMARSAKPCNAYELLGLNDPNAQGDPPATNTKKPILTPALLRRFIHLPHVENFMFLFVLSLNPENSYGLPKDKDHMADQVIELRNRFKELAAVCNKTPGFKQARFSYHILSDAGFFSYRIIISIDRSTFKGLPP</sequence>
<evidence type="ECO:0000259" key="1">
    <source>
        <dbReference type="PROSITE" id="PS50181"/>
    </source>
</evidence>
<dbReference type="Pfam" id="PF12937">
    <property type="entry name" value="F-box-like"/>
    <property type="match status" value="1"/>
</dbReference>
<dbReference type="AlphaFoldDB" id="A0A226D0W4"/>
<dbReference type="InterPro" id="IPR032675">
    <property type="entry name" value="LRR_dom_sf"/>
</dbReference>
<dbReference type="SUPFAM" id="SSF81383">
    <property type="entry name" value="F-box domain"/>
    <property type="match status" value="1"/>
</dbReference>
<evidence type="ECO:0000313" key="2">
    <source>
        <dbReference type="EMBL" id="OXA39245.1"/>
    </source>
</evidence>
<evidence type="ECO:0000313" key="3">
    <source>
        <dbReference type="Proteomes" id="UP000198287"/>
    </source>
</evidence>
<proteinExistence type="predicted"/>
<dbReference type="InterPro" id="IPR001810">
    <property type="entry name" value="F-box_dom"/>
</dbReference>
<protein>
    <recommendedName>
        <fullName evidence="1">F-box domain-containing protein</fullName>
    </recommendedName>
</protein>
<dbReference type="InterPro" id="IPR036047">
    <property type="entry name" value="F-box-like_dom_sf"/>
</dbReference>
<feature type="domain" description="F-box" evidence="1">
    <location>
        <begin position="18"/>
        <end position="64"/>
    </location>
</feature>
<keyword evidence="3" id="KW-1185">Reference proteome</keyword>
<comment type="caution">
    <text evidence="2">The sequence shown here is derived from an EMBL/GenBank/DDBJ whole genome shotgun (WGS) entry which is preliminary data.</text>
</comment>
<gene>
    <name evidence="2" type="ORF">Fcan01_26013</name>
</gene>
<dbReference type="EMBL" id="LNIX01000040">
    <property type="protein sequence ID" value="OXA39245.1"/>
    <property type="molecule type" value="Genomic_DNA"/>
</dbReference>
<reference evidence="2 3" key="1">
    <citation type="submission" date="2015-12" db="EMBL/GenBank/DDBJ databases">
        <title>The genome of Folsomia candida.</title>
        <authorList>
            <person name="Faddeeva A."/>
            <person name="Derks M.F."/>
            <person name="Anvar Y."/>
            <person name="Smit S."/>
            <person name="Van Straalen N."/>
            <person name="Roelofs D."/>
        </authorList>
    </citation>
    <scope>NUCLEOTIDE SEQUENCE [LARGE SCALE GENOMIC DNA]</scope>
    <source>
        <strain evidence="2 3">VU population</strain>
        <tissue evidence="2">Whole body</tissue>
    </source>
</reference>
<name>A0A226D0W4_FOLCA</name>
<dbReference type="PROSITE" id="PS50181">
    <property type="entry name" value="FBOX"/>
    <property type="match status" value="1"/>
</dbReference>
<dbReference type="CDD" id="cd09917">
    <property type="entry name" value="F-box_SF"/>
    <property type="match status" value="1"/>
</dbReference>
<dbReference type="PROSITE" id="PS51257">
    <property type="entry name" value="PROKAR_LIPOPROTEIN"/>
    <property type="match status" value="1"/>
</dbReference>